<evidence type="ECO:0000256" key="1">
    <source>
        <dbReference type="ARBA" id="ARBA00008720"/>
    </source>
</evidence>
<comment type="function">
    <text evidence="2 3">Might take part in the signal recognition particle (SRP) pathway. This is inferred from the conservation of its genetic proximity to ftsY/ffh. May be a regulatory protein.</text>
</comment>
<evidence type="ECO:0000313" key="4">
    <source>
        <dbReference type="EMBL" id="MCY3053194.1"/>
    </source>
</evidence>
<dbReference type="PANTHER" id="PTHR40083:SF1">
    <property type="entry name" value="UPF0122 PROTEIN YLXM"/>
    <property type="match status" value="1"/>
</dbReference>
<reference evidence="5 6" key="1">
    <citation type="submission" date="2020-12" db="EMBL/GenBank/DDBJ databases">
        <title>FDA dAtabase for Regulatory Grade micrObial Sequences (FDA-ARGOS): Supporting development and validation of Infectious Disease Dx tests.</title>
        <authorList>
            <person name="Sproer C."/>
            <person name="Gronow S."/>
            <person name="Severitt S."/>
            <person name="Schroder I."/>
            <person name="Tallon L."/>
            <person name="Sadzewicz L."/>
            <person name="Zhao X."/>
            <person name="Boylan J."/>
            <person name="Ott S."/>
            <person name="Bowen H."/>
            <person name="Vavikolanu K."/>
            <person name="Mehta A."/>
            <person name="Aluvathingal J."/>
            <person name="Nadendla S."/>
            <person name="Lowell S."/>
            <person name="Myers T."/>
            <person name="Yan Y."/>
            <person name="Sichtig H."/>
        </authorList>
    </citation>
    <scope>NUCLEOTIDE SEQUENCE [LARGE SCALE GENOMIC DNA]</scope>
    <source>
        <strain evidence="5 6">FDAARGOS_911</strain>
    </source>
</reference>
<dbReference type="SUPFAM" id="SSF88659">
    <property type="entry name" value="Sigma3 and sigma4 domains of RNA polymerase sigma factors"/>
    <property type="match status" value="1"/>
</dbReference>
<dbReference type="Gene3D" id="1.10.10.10">
    <property type="entry name" value="Winged helix-like DNA-binding domain superfamily/Winged helix DNA-binding domain"/>
    <property type="match status" value="1"/>
</dbReference>
<dbReference type="InterPro" id="IPR054831">
    <property type="entry name" value="UPF0122_fam_protein"/>
</dbReference>
<dbReference type="NCBIfam" id="NF045758">
    <property type="entry name" value="YlxM"/>
    <property type="match status" value="1"/>
</dbReference>
<reference evidence="4" key="2">
    <citation type="submission" date="2022-09" db="EMBL/GenBank/DDBJ databases">
        <title>Aerococcus urinae taxonomy study.</title>
        <authorList>
            <person name="Christensen J."/>
            <person name="Senneby E."/>
        </authorList>
    </citation>
    <scope>NUCLEOTIDE SEQUENCE</scope>
    <source>
        <strain evidence="4">NLD-066-U95</strain>
    </source>
</reference>
<evidence type="ECO:0000256" key="3">
    <source>
        <dbReference type="HAMAP-Rule" id="MF_00245"/>
    </source>
</evidence>
<dbReference type="KEGG" id="aun:AWM73_02205"/>
<evidence type="ECO:0000256" key="2">
    <source>
        <dbReference type="ARBA" id="ARBA00024764"/>
    </source>
</evidence>
<keyword evidence="7" id="KW-1185">Reference proteome</keyword>
<dbReference type="OrthoDB" id="6392at2"/>
<dbReference type="GeneID" id="35767336"/>
<dbReference type="Proteomes" id="UP001069145">
    <property type="component" value="Unassembled WGS sequence"/>
</dbReference>
<dbReference type="Proteomes" id="UP000594771">
    <property type="component" value="Chromosome"/>
</dbReference>
<proteinExistence type="inferred from homology"/>
<protein>
    <recommendedName>
        <fullName evidence="3">UPF0122 protein I6G68_07845</fullName>
    </recommendedName>
</protein>
<dbReference type="NCBIfam" id="NF001070">
    <property type="entry name" value="PRK00118.1-6"/>
    <property type="match status" value="1"/>
</dbReference>
<sequence length="115" mass="13892">MEIQKTNEINRLLDFYYQLLTKKQQDYISLYYQDDYSLGEIAAYFDVSRQAVYDNIRRTEKTLENYESRLHLATDFRKRQATIKGLRDYVKNNYAQDEVLNQTIDKLLIMDDKEV</sequence>
<dbReference type="NCBIfam" id="NF001068">
    <property type="entry name" value="PRK00118.1-4"/>
    <property type="match status" value="1"/>
</dbReference>
<organism evidence="5 6">
    <name type="scientific">Aerococcus urinae</name>
    <dbReference type="NCBI Taxonomy" id="1376"/>
    <lineage>
        <taxon>Bacteria</taxon>
        <taxon>Bacillati</taxon>
        <taxon>Bacillota</taxon>
        <taxon>Bacilli</taxon>
        <taxon>Lactobacillales</taxon>
        <taxon>Aerococcaceae</taxon>
        <taxon>Aerococcus</taxon>
    </lineage>
</organism>
<keyword evidence="5" id="KW-0238">DNA-binding</keyword>
<comment type="similarity">
    <text evidence="1 3">Belongs to the UPF0122 family.</text>
</comment>
<dbReference type="RefSeq" id="WP_060777890.1">
    <property type="nucleotide sequence ID" value="NZ_CAJHLF010000003.1"/>
</dbReference>
<dbReference type="HAMAP" id="MF_00245">
    <property type="entry name" value="UPF0122"/>
    <property type="match status" value="1"/>
</dbReference>
<gene>
    <name evidence="5" type="ORF">I6G68_07845</name>
    <name evidence="4" type="ORF">ODY43_04240</name>
</gene>
<dbReference type="PANTHER" id="PTHR40083">
    <property type="entry name" value="UPF0122 PROTEIN CBO2450/CLC_2298"/>
    <property type="match status" value="1"/>
</dbReference>
<evidence type="ECO:0000313" key="7">
    <source>
        <dbReference type="Proteomes" id="UP001069145"/>
    </source>
</evidence>
<evidence type="ECO:0000313" key="5">
    <source>
        <dbReference type="EMBL" id="QPS01268.1"/>
    </source>
</evidence>
<accession>A0A0X8FDM0</accession>
<name>A0A0X8FDM0_9LACT</name>
<evidence type="ECO:0000313" key="6">
    <source>
        <dbReference type="Proteomes" id="UP000594771"/>
    </source>
</evidence>
<dbReference type="EMBL" id="JAOTML010000003">
    <property type="protein sequence ID" value="MCY3053194.1"/>
    <property type="molecule type" value="Genomic_DNA"/>
</dbReference>
<dbReference type="AlphaFoldDB" id="A0A0X8FDM0"/>
<dbReference type="InterPro" id="IPR007394">
    <property type="entry name" value="UPF0122"/>
</dbReference>
<dbReference type="EMBL" id="CP065662">
    <property type="protein sequence ID" value="QPS01268.1"/>
    <property type="molecule type" value="Genomic_DNA"/>
</dbReference>
<dbReference type="GO" id="GO:0003677">
    <property type="term" value="F:DNA binding"/>
    <property type="evidence" value="ECO:0007669"/>
    <property type="project" value="UniProtKB-KW"/>
</dbReference>
<dbReference type="Pfam" id="PF04297">
    <property type="entry name" value="UPF0122"/>
    <property type="match status" value="1"/>
</dbReference>
<dbReference type="InterPro" id="IPR013324">
    <property type="entry name" value="RNA_pol_sigma_r3/r4-like"/>
</dbReference>
<dbReference type="InterPro" id="IPR036388">
    <property type="entry name" value="WH-like_DNA-bd_sf"/>
</dbReference>